<evidence type="ECO:0000256" key="2">
    <source>
        <dbReference type="ARBA" id="ARBA00022475"/>
    </source>
</evidence>
<dbReference type="PROSITE" id="PS50111">
    <property type="entry name" value="CHEMOTAXIS_TRANSDUC_2"/>
    <property type="match status" value="1"/>
</dbReference>
<proteinExistence type="predicted"/>
<dbReference type="AlphaFoldDB" id="A0A0A7RI67"/>
<sequence length="684" mass="73443">MKSKSSIVKAVAITLVAVILIPVLIIVTNSYFSTRRLLVGRNDINKQSAVNVLLASKQGLSSSTEQQLKKLAQLSVFENTFKEEDIKNTLATVKQGNSSIKQIAFATSKGKITTFQKLPAGFDPRTRPWYQGAVAESGSIYWTEPYKDVTSGSYVTTAALSIHNNQGESGVLCIDVSYTNVQNTAMALSVGRTGSASLVSSSGQIVATNGETRSGGYQVGKDIASTALFKAIKKAKSNSGTLTLKNSNDIDKVYFNKGGADSQTWAFAKVEKSDLDQELGSLLETTLLVVLVTLALGAVLIFLIAKMIRILMTHMSASFKLSSQGELTPIRVEGDNKRFSIHGVAAKLLAPNPNGNEINQIVAQYNQMIMTISEAVGKVKKEAALVATKSDSLLELGKQTNKATEEVAQTITGIAEVTGSQAQETEKSVNQLQDLLQIIKHLRAGSGKMAAQSDETKQLNQESIKLTDAARSNWKNELSKMGELNQGMAMLNENVQGVHKILNVIDGISHKTNLLALNASIEAASAGEAGKGFAVVATEIRKLSEQTKASTKEIEKLIQEITTSSTQMVQQTGESLAGGEKQAALLRHTVTALQQVFDKSDLMIAGIQKVEKASIKIEKLQASIVGNLENVSASTEENAAGTEEVSANSEEVLATMDEFTNHVADLRNAAKNLQEQTNKFKVKN</sequence>
<keyword evidence="9" id="KW-0175">Coiled coil</keyword>
<dbReference type="InterPro" id="IPR029151">
    <property type="entry name" value="Sensor-like_sf"/>
</dbReference>
<keyword evidence="5 10" id="KW-1133">Transmembrane helix</keyword>
<feature type="transmembrane region" description="Helical" evidence="10">
    <location>
        <begin position="7"/>
        <end position="32"/>
    </location>
</feature>
<evidence type="ECO:0000256" key="10">
    <source>
        <dbReference type="SAM" id="Phobius"/>
    </source>
</evidence>
<keyword evidence="6 10" id="KW-0472">Membrane</keyword>
<evidence type="ECO:0000256" key="3">
    <source>
        <dbReference type="ARBA" id="ARBA00022500"/>
    </source>
</evidence>
<name>A0A0A7RI67_9LACO</name>
<evidence type="ECO:0000256" key="6">
    <source>
        <dbReference type="ARBA" id="ARBA00023136"/>
    </source>
</evidence>
<dbReference type="InterPro" id="IPR004089">
    <property type="entry name" value="MCPsignal_dom"/>
</dbReference>
<organism evidence="12">
    <name type="scientific">Liquorilactobacillus satsumensis</name>
    <dbReference type="NCBI Taxonomy" id="259059"/>
    <lineage>
        <taxon>Bacteria</taxon>
        <taxon>Bacillati</taxon>
        <taxon>Bacillota</taxon>
        <taxon>Bacilli</taxon>
        <taxon>Lactobacillales</taxon>
        <taxon>Lactobacillaceae</taxon>
        <taxon>Liquorilactobacillus</taxon>
    </lineage>
</organism>
<dbReference type="SUPFAM" id="SSF58104">
    <property type="entry name" value="Methyl-accepting chemotaxis protein (MCP) signaling domain"/>
    <property type="match status" value="1"/>
</dbReference>
<dbReference type="Gene3D" id="1.10.287.950">
    <property type="entry name" value="Methyl-accepting chemotaxis protein"/>
    <property type="match status" value="1"/>
</dbReference>
<dbReference type="PANTHER" id="PTHR32089:SF114">
    <property type="entry name" value="METHYL-ACCEPTING CHEMOTAXIS PROTEIN MCPB"/>
    <property type="match status" value="1"/>
</dbReference>
<dbReference type="InterPro" id="IPR033479">
    <property type="entry name" value="dCache_1"/>
</dbReference>
<evidence type="ECO:0000256" key="5">
    <source>
        <dbReference type="ARBA" id="ARBA00022989"/>
    </source>
</evidence>
<dbReference type="CDD" id="cd12913">
    <property type="entry name" value="PDC1_MCP_like"/>
    <property type="match status" value="1"/>
</dbReference>
<feature type="domain" description="Methyl-accepting transducer" evidence="11">
    <location>
        <begin position="396"/>
        <end position="653"/>
    </location>
</feature>
<dbReference type="CDD" id="cd18774">
    <property type="entry name" value="PDC2_HK_sensor"/>
    <property type="match status" value="1"/>
</dbReference>
<evidence type="ECO:0000256" key="7">
    <source>
        <dbReference type="ARBA" id="ARBA00023224"/>
    </source>
</evidence>
<dbReference type="Pfam" id="PF02743">
    <property type="entry name" value="dCache_1"/>
    <property type="match status" value="1"/>
</dbReference>
<evidence type="ECO:0000256" key="4">
    <source>
        <dbReference type="ARBA" id="ARBA00022692"/>
    </source>
</evidence>
<evidence type="ECO:0000256" key="1">
    <source>
        <dbReference type="ARBA" id="ARBA00004651"/>
    </source>
</evidence>
<feature type="transmembrane region" description="Helical" evidence="10">
    <location>
        <begin position="287"/>
        <end position="305"/>
    </location>
</feature>
<dbReference type="EMBL" id="KM886870">
    <property type="protein sequence ID" value="AJA34324.1"/>
    <property type="molecule type" value="Genomic_DNA"/>
</dbReference>
<keyword evidence="7 8" id="KW-0807">Transducer</keyword>
<keyword evidence="4 10" id="KW-0812">Transmembrane</keyword>
<keyword evidence="2" id="KW-1003">Cell membrane</keyword>
<evidence type="ECO:0000313" key="12">
    <source>
        <dbReference type="EMBL" id="AJA34324.1"/>
    </source>
</evidence>
<evidence type="ECO:0000259" key="11">
    <source>
        <dbReference type="PROSITE" id="PS50111"/>
    </source>
</evidence>
<dbReference type="GeneID" id="98307889"/>
<dbReference type="SMART" id="SM00283">
    <property type="entry name" value="MA"/>
    <property type="match status" value="1"/>
</dbReference>
<keyword evidence="3" id="KW-0145">Chemotaxis</keyword>
<protein>
    <submittedName>
        <fullName evidence="12">Methyl-accepting chemotaxis protein</fullName>
    </submittedName>
</protein>
<reference evidence="12" key="1">
    <citation type="journal article" date="2014" name="Appl. Environ. Microbiol.">
        <title>Detection and genomic characterization of motility in Lactobacillus curvatus: confirmation of motility in a species outside the Lactobacillus salivarius clade.</title>
        <authorList>
            <person name="Cousin F.J."/>
            <person name="Lynch S.M."/>
            <person name="Harris H.M."/>
            <person name="McCann A."/>
            <person name="Lynch D.B."/>
            <person name="Neville B.A."/>
            <person name="Irisawa T."/>
            <person name="Okada S."/>
            <person name="Endo A."/>
            <person name="O'Toole P.W."/>
        </authorList>
    </citation>
    <scope>NUCLEOTIDE SEQUENCE</scope>
    <source>
        <strain evidence="12">DSM 16230</strain>
    </source>
</reference>
<gene>
    <name evidence="12" type="primary">mcp2</name>
</gene>
<evidence type="ECO:0000256" key="8">
    <source>
        <dbReference type="PROSITE-ProRule" id="PRU00284"/>
    </source>
</evidence>
<dbReference type="GO" id="GO:0005886">
    <property type="term" value="C:plasma membrane"/>
    <property type="evidence" value="ECO:0007669"/>
    <property type="project" value="UniProtKB-SubCell"/>
</dbReference>
<feature type="coiled-coil region" evidence="9">
    <location>
        <begin position="656"/>
        <end position="683"/>
    </location>
</feature>
<evidence type="ECO:0000256" key="9">
    <source>
        <dbReference type="SAM" id="Coils"/>
    </source>
</evidence>
<dbReference type="SUPFAM" id="SSF103190">
    <property type="entry name" value="Sensory domain-like"/>
    <property type="match status" value="1"/>
</dbReference>
<comment type="subcellular location">
    <subcellularLocation>
        <location evidence="1">Cell membrane</location>
        <topology evidence="1">Multi-pass membrane protein</topology>
    </subcellularLocation>
</comment>
<dbReference type="RefSeq" id="WP_054756374.1">
    <property type="nucleotide sequence ID" value="NZ_JAGPZL010000013.1"/>
</dbReference>
<accession>A0A0A7RI67</accession>
<dbReference type="GO" id="GO:0007165">
    <property type="term" value="P:signal transduction"/>
    <property type="evidence" value="ECO:0007669"/>
    <property type="project" value="UniProtKB-KW"/>
</dbReference>
<dbReference type="GO" id="GO:0006935">
    <property type="term" value="P:chemotaxis"/>
    <property type="evidence" value="ECO:0007669"/>
    <property type="project" value="UniProtKB-KW"/>
</dbReference>
<dbReference type="Gene3D" id="3.30.450.20">
    <property type="entry name" value="PAS domain"/>
    <property type="match status" value="2"/>
</dbReference>
<dbReference type="PANTHER" id="PTHR32089">
    <property type="entry name" value="METHYL-ACCEPTING CHEMOTAXIS PROTEIN MCPB"/>
    <property type="match status" value="1"/>
</dbReference>
<dbReference type="Pfam" id="PF00015">
    <property type="entry name" value="MCPsignal"/>
    <property type="match status" value="1"/>
</dbReference>